<dbReference type="RefSeq" id="WP_184780855.1">
    <property type="nucleotide sequence ID" value="NZ_JACHMG010000001.1"/>
</dbReference>
<organism evidence="1 2">
    <name type="scientific">Amycolatopsis jiangsuensis</name>
    <dbReference type="NCBI Taxonomy" id="1181879"/>
    <lineage>
        <taxon>Bacteria</taxon>
        <taxon>Bacillati</taxon>
        <taxon>Actinomycetota</taxon>
        <taxon>Actinomycetes</taxon>
        <taxon>Pseudonocardiales</taxon>
        <taxon>Pseudonocardiaceae</taxon>
        <taxon>Amycolatopsis</taxon>
    </lineage>
</organism>
<reference evidence="1 2" key="1">
    <citation type="submission" date="2020-08" db="EMBL/GenBank/DDBJ databases">
        <title>Sequencing the genomes of 1000 actinobacteria strains.</title>
        <authorList>
            <person name="Klenk H.-P."/>
        </authorList>
    </citation>
    <scope>NUCLEOTIDE SEQUENCE [LARGE SCALE GENOMIC DNA]</scope>
    <source>
        <strain evidence="1 2">DSM 45859</strain>
    </source>
</reference>
<evidence type="ECO:0000313" key="2">
    <source>
        <dbReference type="Proteomes" id="UP000581769"/>
    </source>
</evidence>
<gene>
    <name evidence="1" type="ORF">BJY18_003381</name>
</gene>
<dbReference type="AlphaFoldDB" id="A0A840ITV9"/>
<sequence>MSWVPAETRLSSVAAAGRAQVPAETGSPSVAAAGLPLVAGTALPPVAATSRGVTLIAFLQ</sequence>
<evidence type="ECO:0000313" key="1">
    <source>
        <dbReference type="EMBL" id="MBB4685896.1"/>
    </source>
</evidence>
<proteinExistence type="predicted"/>
<dbReference type="EMBL" id="JACHMG010000001">
    <property type="protein sequence ID" value="MBB4685896.1"/>
    <property type="molecule type" value="Genomic_DNA"/>
</dbReference>
<name>A0A840ITV9_9PSEU</name>
<comment type="caution">
    <text evidence="1">The sequence shown here is derived from an EMBL/GenBank/DDBJ whole genome shotgun (WGS) entry which is preliminary data.</text>
</comment>
<keyword evidence="2" id="KW-1185">Reference proteome</keyword>
<dbReference type="Proteomes" id="UP000581769">
    <property type="component" value="Unassembled WGS sequence"/>
</dbReference>
<protein>
    <submittedName>
        <fullName evidence="1">Uncharacterized protein</fullName>
    </submittedName>
</protein>
<accession>A0A840ITV9</accession>